<organism evidence="8 9">
    <name type="scientific">Blyttiomyces helicus</name>
    <dbReference type="NCBI Taxonomy" id="388810"/>
    <lineage>
        <taxon>Eukaryota</taxon>
        <taxon>Fungi</taxon>
        <taxon>Fungi incertae sedis</taxon>
        <taxon>Chytridiomycota</taxon>
        <taxon>Chytridiomycota incertae sedis</taxon>
        <taxon>Chytridiomycetes</taxon>
        <taxon>Chytridiomycetes incertae sedis</taxon>
        <taxon>Blyttiomyces</taxon>
    </lineage>
</organism>
<keyword evidence="9" id="KW-1185">Reference proteome</keyword>
<reference evidence="9" key="1">
    <citation type="journal article" date="2018" name="Nat. Microbiol.">
        <title>Leveraging single-cell genomics to expand the fungal tree of life.</title>
        <authorList>
            <person name="Ahrendt S.R."/>
            <person name="Quandt C.A."/>
            <person name="Ciobanu D."/>
            <person name="Clum A."/>
            <person name="Salamov A."/>
            <person name="Andreopoulos B."/>
            <person name="Cheng J.F."/>
            <person name="Woyke T."/>
            <person name="Pelin A."/>
            <person name="Henrissat B."/>
            <person name="Reynolds N.K."/>
            <person name="Benny G.L."/>
            <person name="Smith M.E."/>
            <person name="James T.Y."/>
            <person name="Grigoriev I.V."/>
        </authorList>
    </citation>
    <scope>NUCLEOTIDE SEQUENCE [LARGE SCALE GENOMIC DNA]</scope>
</reference>
<dbReference type="InterPro" id="IPR011701">
    <property type="entry name" value="MFS"/>
</dbReference>
<feature type="transmembrane region" description="Helical" evidence="6">
    <location>
        <begin position="16"/>
        <end position="41"/>
    </location>
</feature>
<feature type="transmembrane region" description="Helical" evidence="6">
    <location>
        <begin position="173"/>
        <end position="194"/>
    </location>
</feature>
<dbReference type="PROSITE" id="PS50850">
    <property type="entry name" value="MFS"/>
    <property type="match status" value="1"/>
</dbReference>
<dbReference type="AlphaFoldDB" id="A0A4P9WIH8"/>
<feature type="transmembrane region" description="Helical" evidence="6">
    <location>
        <begin position="117"/>
        <end position="137"/>
    </location>
</feature>
<evidence type="ECO:0000256" key="4">
    <source>
        <dbReference type="ARBA" id="ARBA00022989"/>
    </source>
</evidence>
<dbReference type="OrthoDB" id="2130629at2759"/>
<dbReference type="PROSITE" id="PS00216">
    <property type="entry name" value="SUGAR_TRANSPORT_1"/>
    <property type="match status" value="1"/>
</dbReference>
<dbReference type="PANTHER" id="PTHR42718:SF9">
    <property type="entry name" value="MAJOR FACILITATOR SUPERFAMILY MULTIDRUG TRANSPORTER MFSC"/>
    <property type="match status" value="1"/>
</dbReference>
<feature type="transmembrane region" description="Helical" evidence="6">
    <location>
        <begin position="84"/>
        <end position="111"/>
    </location>
</feature>
<feature type="transmembrane region" description="Helical" evidence="6">
    <location>
        <begin position="277"/>
        <end position="296"/>
    </location>
</feature>
<feature type="transmembrane region" description="Helical" evidence="6">
    <location>
        <begin position="406"/>
        <end position="425"/>
    </location>
</feature>
<gene>
    <name evidence="8" type="ORF">BDK51DRAFT_28411</name>
</gene>
<dbReference type="GO" id="GO:0016020">
    <property type="term" value="C:membrane"/>
    <property type="evidence" value="ECO:0007669"/>
    <property type="project" value="UniProtKB-SubCell"/>
</dbReference>
<dbReference type="PANTHER" id="PTHR42718">
    <property type="entry name" value="MAJOR FACILITATOR SUPERFAMILY MULTIDRUG TRANSPORTER MFSC"/>
    <property type="match status" value="1"/>
</dbReference>
<evidence type="ECO:0000256" key="2">
    <source>
        <dbReference type="ARBA" id="ARBA00022448"/>
    </source>
</evidence>
<dbReference type="InterPro" id="IPR005829">
    <property type="entry name" value="Sugar_transporter_CS"/>
</dbReference>
<dbReference type="InterPro" id="IPR020846">
    <property type="entry name" value="MFS_dom"/>
</dbReference>
<dbReference type="InterPro" id="IPR036259">
    <property type="entry name" value="MFS_trans_sf"/>
</dbReference>
<accession>A0A4P9WIH8</accession>
<keyword evidence="5 6" id="KW-0472">Membrane</keyword>
<feature type="transmembrane region" description="Helical" evidence="6">
    <location>
        <begin position="316"/>
        <end position="334"/>
    </location>
</feature>
<dbReference type="Gene3D" id="1.20.1250.20">
    <property type="entry name" value="MFS general substrate transporter like domains"/>
    <property type="match status" value="1"/>
</dbReference>
<dbReference type="EMBL" id="KZ994576">
    <property type="protein sequence ID" value="RKO92584.1"/>
    <property type="molecule type" value="Genomic_DNA"/>
</dbReference>
<dbReference type="Pfam" id="PF07690">
    <property type="entry name" value="MFS_1"/>
    <property type="match status" value="1"/>
</dbReference>
<keyword evidence="3 6" id="KW-0812">Transmembrane</keyword>
<dbReference type="Proteomes" id="UP000269721">
    <property type="component" value="Unassembled WGS sequence"/>
</dbReference>
<feature type="transmembrane region" description="Helical" evidence="6">
    <location>
        <begin position="238"/>
        <end position="257"/>
    </location>
</feature>
<dbReference type="SUPFAM" id="SSF103473">
    <property type="entry name" value="MFS general substrate transporter"/>
    <property type="match status" value="2"/>
</dbReference>
<evidence type="ECO:0000259" key="7">
    <source>
        <dbReference type="PROSITE" id="PS50850"/>
    </source>
</evidence>
<proteinExistence type="predicted"/>
<name>A0A4P9WIH8_9FUNG</name>
<evidence type="ECO:0000313" key="8">
    <source>
        <dbReference type="EMBL" id="RKO92584.1"/>
    </source>
</evidence>
<feature type="transmembrane region" description="Helical" evidence="6">
    <location>
        <begin position="341"/>
        <end position="361"/>
    </location>
</feature>
<evidence type="ECO:0000313" key="9">
    <source>
        <dbReference type="Proteomes" id="UP000269721"/>
    </source>
</evidence>
<sequence>MAEKRPAFFSSLEREILMVITLTGANLLSTFQIGGLTIALPTIEQEFSMTQELLQWILSAYTLAFGCILLLVGRLSDLFGRKRIFMIGCAWMTVFAVICSVSQSATMLIIARALQGAGASLTIPSSVGILGSCYAPGERRNKAFAAFSAGAPIGFVMGLIFGGVYTQDVGWRWMFYTTAALSLAFCVSGFLFVPHHEGQKGGDRRIDIVGAILSTVALMLFTYALSEAEFSSNGWTTPYILAFLICSVAIFAGFLLFESRIDYPIMPLTIWKYRRFALVNFVAFCGWGAFNAFLFYATLFFQNIQTTTPLQTTARFIPMAISGISVNVVMAVTINKIPARYLLMVAMAAFTASAVLFALSAPDQSYWSMPLPALLLCVVGADTLYCVSSLFVMTTVRPEDQSVASGVLNTVLSIGVSVALAATSAMAGSQAGPNDTTPLESYRAAFWTCAGITGLGFLAATVGADIGIVGESKPAANAKKGPDVEEIAVGGRDDATVV</sequence>
<dbReference type="Gene3D" id="1.20.1720.10">
    <property type="entry name" value="Multidrug resistance protein D"/>
    <property type="match status" value="1"/>
</dbReference>
<evidence type="ECO:0000256" key="3">
    <source>
        <dbReference type="ARBA" id="ARBA00022692"/>
    </source>
</evidence>
<dbReference type="GO" id="GO:0022857">
    <property type="term" value="F:transmembrane transporter activity"/>
    <property type="evidence" value="ECO:0007669"/>
    <property type="project" value="InterPro"/>
</dbReference>
<keyword evidence="2" id="KW-0813">Transport</keyword>
<feature type="domain" description="Major facilitator superfamily (MFS) profile" evidence="7">
    <location>
        <begin position="18"/>
        <end position="468"/>
    </location>
</feature>
<evidence type="ECO:0000256" key="5">
    <source>
        <dbReference type="ARBA" id="ARBA00023136"/>
    </source>
</evidence>
<comment type="subcellular location">
    <subcellularLocation>
        <location evidence="1">Membrane</location>
        <topology evidence="1">Multi-pass membrane protein</topology>
    </subcellularLocation>
</comment>
<evidence type="ECO:0000256" key="6">
    <source>
        <dbReference type="SAM" id="Phobius"/>
    </source>
</evidence>
<feature type="transmembrane region" description="Helical" evidence="6">
    <location>
        <begin position="144"/>
        <end position="167"/>
    </location>
</feature>
<feature type="transmembrane region" description="Helical" evidence="6">
    <location>
        <begin position="373"/>
        <end position="394"/>
    </location>
</feature>
<feature type="transmembrane region" description="Helical" evidence="6">
    <location>
        <begin position="445"/>
        <end position="470"/>
    </location>
</feature>
<feature type="transmembrane region" description="Helical" evidence="6">
    <location>
        <begin position="53"/>
        <end position="72"/>
    </location>
</feature>
<feature type="transmembrane region" description="Helical" evidence="6">
    <location>
        <begin position="206"/>
        <end position="226"/>
    </location>
</feature>
<keyword evidence="4 6" id="KW-1133">Transmembrane helix</keyword>
<evidence type="ECO:0000256" key="1">
    <source>
        <dbReference type="ARBA" id="ARBA00004141"/>
    </source>
</evidence>
<protein>
    <submittedName>
        <fullName evidence="8">Major facilitator superfamily-domain-containing protein</fullName>
    </submittedName>
</protein>